<reference evidence="3" key="1">
    <citation type="journal article" date="2020" name="Mol. Plant Microbe Interact.">
        <title>Genome Sequence of the Biocontrol Agent Coniothyrium minitans strain Conio (IMI 134523).</title>
        <authorList>
            <person name="Patel D."/>
            <person name="Shittu T.A."/>
            <person name="Baroncelli R."/>
            <person name="Muthumeenakshi S."/>
            <person name="Osborne T.H."/>
            <person name="Janganan T.K."/>
            <person name="Sreenivasaprasad S."/>
        </authorList>
    </citation>
    <scope>NUCLEOTIDE SEQUENCE</scope>
    <source>
        <strain evidence="3">Conio</strain>
    </source>
</reference>
<feature type="signal peptide" evidence="2">
    <location>
        <begin position="1"/>
        <end position="25"/>
    </location>
</feature>
<feature type="region of interest" description="Disordered" evidence="1">
    <location>
        <begin position="574"/>
        <end position="594"/>
    </location>
</feature>
<feature type="compositionally biased region" description="Low complexity" evidence="1">
    <location>
        <begin position="100"/>
        <end position="118"/>
    </location>
</feature>
<dbReference type="EMBL" id="WJXW01000017">
    <property type="protein sequence ID" value="KAF9729064.1"/>
    <property type="molecule type" value="Genomic_DNA"/>
</dbReference>
<evidence type="ECO:0000256" key="2">
    <source>
        <dbReference type="SAM" id="SignalP"/>
    </source>
</evidence>
<keyword evidence="2" id="KW-0732">Signal</keyword>
<proteinExistence type="predicted"/>
<keyword evidence="4" id="KW-1185">Reference proteome</keyword>
<dbReference type="OrthoDB" id="3786733at2759"/>
<organism evidence="3 4">
    <name type="scientific">Paraphaeosphaeria minitans</name>
    <dbReference type="NCBI Taxonomy" id="565426"/>
    <lineage>
        <taxon>Eukaryota</taxon>
        <taxon>Fungi</taxon>
        <taxon>Dikarya</taxon>
        <taxon>Ascomycota</taxon>
        <taxon>Pezizomycotina</taxon>
        <taxon>Dothideomycetes</taxon>
        <taxon>Pleosporomycetidae</taxon>
        <taxon>Pleosporales</taxon>
        <taxon>Massarineae</taxon>
        <taxon>Didymosphaeriaceae</taxon>
        <taxon>Paraphaeosphaeria</taxon>
    </lineage>
</organism>
<name>A0A9P6G7B4_9PLEO</name>
<feature type="region of interest" description="Disordered" evidence="1">
    <location>
        <begin position="45"/>
        <end position="65"/>
    </location>
</feature>
<sequence length="1140" mass="120853">MAPFRPASTIHMVTSILLLLNIAYASVLPSNQPYLPDAIAARTPDEDVPTTHDVEEVPDASSDKKDGKNFFKELGHFLSEFDPADIFRTILGGLLGSDDAGAATSPSPSTTVTIAPTPNDIGGVKGPLPAVLSTAKTTITKTVTTTQARKSSTKTSSSKKSSTSADAIFSILPIFPTEEPLELTGLAPTAFPTPNHIILTPIAAASFGAAISADADVSVDVLPLETESLIVFPGLVNASHAPNATGSGITVTFEPEETFAILPFIEPGKNMTDNVTLPDFPSPTDEIAITGPFGLPTAPAKSISDSILPATAEEIPPLETFEVVTTPVTDVPEADLLPVPTEETFSILPFFEPGEHLSDNVSEATPTEEIPKLLIPVFTGSGESLNPFAGEDVTISAPEDLEPLQTNRPDFDDRAPVPLLEFVNGTYVLPTTKKPDVVTPVLSWPPPGFNATSALAISTRRASPWSTSSRRRARPTRPPVPSLLIPRPTKPILLPPPLIRPTNFPLNQTFFANQTKGAVTPVANSSRPLILTNPLRATLEPLPITLPRPVPLPRPIRPFPPFPFPIFNNTRGLRPIGRPTRSPTRPLILTNPLRTTPESFPTFKPVLNSTTFVRPTRPLILTNPLRPPIETFEPLDAGKTTTKTLKIRSTVMKTVIVIPTPAAVEVSMFGVDVPSDEPLPSDAGFVGLPLFEEASLLSENPRPTFPIIDDFGTFDLTSEAVRPSYVPGGGDFVEEDVPSDLVEPTDVSVVDDLSTTVALPFLTTTSSEIELSFPDAVNYTSKTVDIGLPVEATEIPIPEAVPETIDIVFGEEATASLEPSLDIPEPTDFDDLPIFTPTPTPRTLATVPSVLPSIVTLALPTEFPLPQPGISTTDLSSSPSTQRLAEICADKKVTTVTLPLLSKWYGPNAYPSLRAYPGCIAANPRQATQAPGLLNCTALGREVQACQKAGKRVLLGVRVDTPSAVNGNLKWGSASSGLLGLKLPLALPPGPFLGRPGHPLVPAAGNLTSVKVDGKTVPAPNLFDAAHTPTGLAATLFSLFGEGHGERADLRPLGPDAPSAFSSDKIEWVVKPLGEEVVVDGFDVRTPGQWKGTAQAALVERFVGSLREDVEKAWKDGGGKKGGLNDMGVDGMGVVVSGYI</sequence>
<feature type="region of interest" description="Disordered" evidence="1">
    <location>
        <begin position="100"/>
        <end position="127"/>
    </location>
</feature>
<protein>
    <submittedName>
        <fullName evidence="3">Uncharacterized protein</fullName>
    </submittedName>
</protein>
<feature type="chain" id="PRO_5040274588" evidence="2">
    <location>
        <begin position="26"/>
        <end position="1140"/>
    </location>
</feature>
<evidence type="ECO:0000313" key="4">
    <source>
        <dbReference type="Proteomes" id="UP000756921"/>
    </source>
</evidence>
<comment type="caution">
    <text evidence="3">The sequence shown here is derived from an EMBL/GenBank/DDBJ whole genome shotgun (WGS) entry which is preliminary data.</text>
</comment>
<dbReference type="AlphaFoldDB" id="A0A9P6G7B4"/>
<feature type="region of interest" description="Disordered" evidence="1">
    <location>
        <begin position="460"/>
        <end position="486"/>
    </location>
</feature>
<evidence type="ECO:0000256" key="1">
    <source>
        <dbReference type="SAM" id="MobiDB-lite"/>
    </source>
</evidence>
<evidence type="ECO:0000313" key="3">
    <source>
        <dbReference type="EMBL" id="KAF9729064.1"/>
    </source>
</evidence>
<accession>A0A9P6G7B4</accession>
<dbReference type="Gene3D" id="3.20.20.80">
    <property type="entry name" value="Glycosidases"/>
    <property type="match status" value="1"/>
</dbReference>
<dbReference type="Proteomes" id="UP000756921">
    <property type="component" value="Unassembled WGS sequence"/>
</dbReference>
<gene>
    <name evidence="3" type="ORF">PMIN01_12754</name>
</gene>